<feature type="domain" description="Heterokaryon incompatibility" evidence="1">
    <location>
        <begin position="2"/>
        <end position="69"/>
    </location>
</feature>
<gene>
    <name evidence="2" type="ORF">B0H65DRAFT_466876</name>
</gene>
<protein>
    <recommendedName>
        <fullName evidence="1">Heterokaryon incompatibility domain-containing protein</fullName>
    </recommendedName>
</protein>
<dbReference type="PANTHER" id="PTHR33112">
    <property type="entry name" value="DOMAIN PROTEIN, PUTATIVE-RELATED"/>
    <property type="match status" value="1"/>
</dbReference>
<dbReference type="PANTHER" id="PTHR33112:SF16">
    <property type="entry name" value="HETEROKARYON INCOMPATIBILITY DOMAIN-CONTAINING PROTEIN"/>
    <property type="match status" value="1"/>
</dbReference>
<dbReference type="GeneID" id="87864034"/>
<comment type="caution">
    <text evidence="2">The sequence shown here is derived from an EMBL/GenBank/DDBJ whole genome shotgun (WGS) entry which is preliminary data.</text>
</comment>
<dbReference type="AlphaFoldDB" id="A0AAE0MRX8"/>
<dbReference type="InterPro" id="IPR010730">
    <property type="entry name" value="HET"/>
</dbReference>
<dbReference type="EMBL" id="JAUEPP010000004">
    <property type="protein sequence ID" value="KAK3345500.1"/>
    <property type="molecule type" value="Genomic_DNA"/>
</dbReference>
<dbReference type="RefSeq" id="XP_062682113.1">
    <property type="nucleotide sequence ID" value="XM_062826880.1"/>
</dbReference>
<reference evidence="2" key="1">
    <citation type="journal article" date="2023" name="Mol. Phylogenet. Evol.">
        <title>Genome-scale phylogeny and comparative genomics of the fungal order Sordariales.</title>
        <authorList>
            <person name="Hensen N."/>
            <person name="Bonometti L."/>
            <person name="Westerberg I."/>
            <person name="Brannstrom I.O."/>
            <person name="Guillou S."/>
            <person name="Cros-Aarteil S."/>
            <person name="Calhoun S."/>
            <person name="Haridas S."/>
            <person name="Kuo A."/>
            <person name="Mondo S."/>
            <person name="Pangilinan J."/>
            <person name="Riley R."/>
            <person name="LaButti K."/>
            <person name="Andreopoulos B."/>
            <person name="Lipzen A."/>
            <person name="Chen C."/>
            <person name="Yan M."/>
            <person name="Daum C."/>
            <person name="Ng V."/>
            <person name="Clum A."/>
            <person name="Steindorff A."/>
            <person name="Ohm R.A."/>
            <person name="Martin F."/>
            <person name="Silar P."/>
            <person name="Natvig D.O."/>
            <person name="Lalanne C."/>
            <person name="Gautier V."/>
            <person name="Ament-Velasquez S.L."/>
            <person name="Kruys A."/>
            <person name="Hutchinson M.I."/>
            <person name="Powell A.J."/>
            <person name="Barry K."/>
            <person name="Miller A.N."/>
            <person name="Grigoriev I.V."/>
            <person name="Debuchy R."/>
            <person name="Gladieux P."/>
            <person name="Hiltunen Thoren M."/>
            <person name="Johannesson H."/>
        </authorList>
    </citation>
    <scope>NUCLEOTIDE SEQUENCE</scope>
    <source>
        <strain evidence="2">CBS 560.94</strain>
    </source>
</reference>
<evidence type="ECO:0000259" key="1">
    <source>
        <dbReference type="Pfam" id="PF06985"/>
    </source>
</evidence>
<name>A0AAE0MRX8_9PEZI</name>
<reference evidence="2" key="2">
    <citation type="submission" date="2023-06" db="EMBL/GenBank/DDBJ databases">
        <authorList>
            <consortium name="Lawrence Berkeley National Laboratory"/>
            <person name="Haridas S."/>
            <person name="Hensen N."/>
            <person name="Bonometti L."/>
            <person name="Westerberg I."/>
            <person name="Brannstrom I.O."/>
            <person name="Guillou S."/>
            <person name="Cros-Aarteil S."/>
            <person name="Calhoun S."/>
            <person name="Kuo A."/>
            <person name="Mondo S."/>
            <person name="Pangilinan J."/>
            <person name="Riley R."/>
            <person name="Labutti K."/>
            <person name="Andreopoulos B."/>
            <person name="Lipzen A."/>
            <person name="Chen C."/>
            <person name="Yanf M."/>
            <person name="Daum C."/>
            <person name="Ng V."/>
            <person name="Clum A."/>
            <person name="Steindorff A."/>
            <person name="Ohm R."/>
            <person name="Martin F."/>
            <person name="Silar P."/>
            <person name="Natvig D."/>
            <person name="Lalanne C."/>
            <person name="Gautier V."/>
            <person name="Ament-Velasquez S.L."/>
            <person name="Kruys A."/>
            <person name="Hutchinson M.I."/>
            <person name="Powell A.J."/>
            <person name="Barry K."/>
            <person name="Miller A.N."/>
            <person name="Grigoriev I.V."/>
            <person name="Debuchy R."/>
            <person name="Gladieux P."/>
            <person name="Thoren M.H."/>
            <person name="Johannesson H."/>
        </authorList>
    </citation>
    <scope>NUCLEOTIDE SEQUENCE</scope>
    <source>
        <strain evidence="2">CBS 560.94</strain>
    </source>
</reference>
<accession>A0AAE0MRX8</accession>
<sequence>MGIHYLWVDAFCIIQDDENDKAAQLQLMAEIYQYALFIVVAAVGNDAQAGLPGVSIPREAIQQNVLVKKAESPELVFITYHQGLHPSIHCGACSCSLSILPDKAVGYVP</sequence>
<dbReference type="Proteomes" id="UP001278500">
    <property type="component" value="Unassembled WGS sequence"/>
</dbReference>
<proteinExistence type="predicted"/>
<evidence type="ECO:0000313" key="2">
    <source>
        <dbReference type="EMBL" id="KAK3345500.1"/>
    </source>
</evidence>
<keyword evidence="3" id="KW-1185">Reference proteome</keyword>
<dbReference type="Pfam" id="PF06985">
    <property type="entry name" value="HET"/>
    <property type="match status" value="1"/>
</dbReference>
<organism evidence="2 3">
    <name type="scientific">Neurospora tetraspora</name>
    <dbReference type="NCBI Taxonomy" id="94610"/>
    <lineage>
        <taxon>Eukaryota</taxon>
        <taxon>Fungi</taxon>
        <taxon>Dikarya</taxon>
        <taxon>Ascomycota</taxon>
        <taxon>Pezizomycotina</taxon>
        <taxon>Sordariomycetes</taxon>
        <taxon>Sordariomycetidae</taxon>
        <taxon>Sordariales</taxon>
        <taxon>Sordariaceae</taxon>
        <taxon>Neurospora</taxon>
    </lineage>
</organism>
<evidence type="ECO:0000313" key="3">
    <source>
        <dbReference type="Proteomes" id="UP001278500"/>
    </source>
</evidence>